<proteinExistence type="inferred from homology"/>
<protein>
    <submittedName>
        <fullName evidence="4">DegT/DnrJ/EryC1/StrS family aminotransferase</fullName>
    </submittedName>
</protein>
<dbReference type="GO" id="GO:0008483">
    <property type="term" value="F:transaminase activity"/>
    <property type="evidence" value="ECO:0007669"/>
    <property type="project" value="UniProtKB-KW"/>
</dbReference>
<evidence type="ECO:0000256" key="2">
    <source>
        <dbReference type="ARBA" id="ARBA00037999"/>
    </source>
</evidence>
<gene>
    <name evidence="4" type="ORF">ACFSR5_14420</name>
</gene>
<dbReference type="SUPFAM" id="SSF53383">
    <property type="entry name" value="PLP-dependent transferases"/>
    <property type="match status" value="1"/>
</dbReference>
<dbReference type="CDD" id="cd00616">
    <property type="entry name" value="AHBA_syn"/>
    <property type="match status" value="1"/>
</dbReference>
<dbReference type="PANTHER" id="PTHR30244:SF36">
    <property type="entry name" value="3-OXO-GLUCOSE-6-PHOSPHATE:GLUTAMATE AMINOTRANSFERASE"/>
    <property type="match status" value="1"/>
</dbReference>
<organism evidence="4 5">
    <name type="scientific">Sphingobacterium suaedae</name>
    <dbReference type="NCBI Taxonomy" id="1686402"/>
    <lineage>
        <taxon>Bacteria</taxon>
        <taxon>Pseudomonadati</taxon>
        <taxon>Bacteroidota</taxon>
        <taxon>Sphingobacteriia</taxon>
        <taxon>Sphingobacteriales</taxon>
        <taxon>Sphingobacteriaceae</taxon>
        <taxon>Sphingobacterium</taxon>
    </lineage>
</organism>
<keyword evidence="4" id="KW-0032">Aminotransferase</keyword>
<dbReference type="Gene3D" id="3.40.640.10">
    <property type="entry name" value="Type I PLP-dependent aspartate aminotransferase-like (Major domain)"/>
    <property type="match status" value="1"/>
</dbReference>
<keyword evidence="1 3" id="KW-0663">Pyridoxal phosphate</keyword>
<sequence length="360" mass="40135">MIAYEDLQKVNEPFFPAFHSAWKRVLESGWYILGKEVEQFEGNFATFCGSSYCIGVASGLDAMILSFQHFKFKAGDEVIVPSNTYIASILSIVHAGLKPVLVEPDITTYNIDPSKIEEALTPRTRAILVVHLYGKMCDMAPILQIAQKHDLRIVEDCAQAHGAKYQGQSAGTFGDFGAFSFYPTKNLGALGDAGAVTTNDPVLAESIKTLRNYGSRIKYTNEVIGHNSRLDELQAAFLSIKLKRLDEITRHKQRLASLYASGLKDDFILPCIQAGFEDVFHIFAIRHPRREALRGYLADRGIKTEVHYPIPPNGQKALRETVQGNYPLAEEIHKTVLSLPISFGHTESEILQVIDVMNKF</sequence>
<evidence type="ECO:0000256" key="3">
    <source>
        <dbReference type="RuleBase" id="RU004508"/>
    </source>
</evidence>
<keyword evidence="5" id="KW-1185">Reference proteome</keyword>
<reference evidence="5" key="1">
    <citation type="journal article" date="2019" name="Int. J. Syst. Evol. Microbiol.">
        <title>The Global Catalogue of Microorganisms (GCM) 10K type strain sequencing project: providing services to taxonomists for standard genome sequencing and annotation.</title>
        <authorList>
            <consortium name="The Broad Institute Genomics Platform"/>
            <consortium name="The Broad Institute Genome Sequencing Center for Infectious Disease"/>
            <person name="Wu L."/>
            <person name="Ma J."/>
        </authorList>
    </citation>
    <scope>NUCLEOTIDE SEQUENCE [LARGE SCALE GENOMIC DNA]</scope>
    <source>
        <strain evidence="5">KCTC 42662</strain>
    </source>
</reference>
<evidence type="ECO:0000256" key="1">
    <source>
        <dbReference type="ARBA" id="ARBA00022898"/>
    </source>
</evidence>
<dbReference type="PIRSF" id="PIRSF000390">
    <property type="entry name" value="PLP_StrS"/>
    <property type="match status" value="1"/>
</dbReference>
<dbReference type="PANTHER" id="PTHR30244">
    <property type="entry name" value="TRANSAMINASE"/>
    <property type="match status" value="1"/>
</dbReference>
<dbReference type="Gene3D" id="3.90.1150.10">
    <property type="entry name" value="Aspartate Aminotransferase, domain 1"/>
    <property type="match status" value="1"/>
</dbReference>
<comment type="caution">
    <text evidence="4">The sequence shown here is derived from an EMBL/GenBank/DDBJ whole genome shotgun (WGS) entry which is preliminary data.</text>
</comment>
<dbReference type="InterPro" id="IPR015422">
    <property type="entry name" value="PyrdxlP-dep_Trfase_small"/>
</dbReference>
<dbReference type="Pfam" id="PF01041">
    <property type="entry name" value="DegT_DnrJ_EryC1"/>
    <property type="match status" value="1"/>
</dbReference>
<keyword evidence="4" id="KW-0808">Transferase</keyword>
<dbReference type="Proteomes" id="UP001597545">
    <property type="component" value="Unassembled WGS sequence"/>
</dbReference>
<name>A0ABW5KK67_9SPHI</name>
<dbReference type="InterPro" id="IPR000653">
    <property type="entry name" value="DegT/StrS_aminotransferase"/>
</dbReference>
<dbReference type="InterPro" id="IPR015424">
    <property type="entry name" value="PyrdxlP-dep_Trfase"/>
</dbReference>
<dbReference type="InterPro" id="IPR015421">
    <property type="entry name" value="PyrdxlP-dep_Trfase_major"/>
</dbReference>
<evidence type="ECO:0000313" key="5">
    <source>
        <dbReference type="Proteomes" id="UP001597545"/>
    </source>
</evidence>
<dbReference type="RefSeq" id="WP_380905014.1">
    <property type="nucleotide sequence ID" value="NZ_JBHUEG010000005.1"/>
</dbReference>
<evidence type="ECO:0000313" key="4">
    <source>
        <dbReference type="EMBL" id="MFD2548843.1"/>
    </source>
</evidence>
<dbReference type="EMBL" id="JBHULR010000006">
    <property type="protein sequence ID" value="MFD2548843.1"/>
    <property type="molecule type" value="Genomic_DNA"/>
</dbReference>
<accession>A0ABW5KK67</accession>
<comment type="similarity">
    <text evidence="2 3">Belongs to the DegT/DnrJ/EryC1 family.</text>
</comment>